<dbReference type="InterPro" id="IPR025486">
    <property type="entry name" value="DUF4378"/>
</dbReference>
<organism evidence="3 4">
    <name type="scientific">Forsythia ovata</name>
    <dbReference type="NCBI Taxonomy" id="205694"/>
    <lineage>
        <taxon>Eukaryota</taxon>
        <taxon>Viridiplantae</taxon>
        <taxon>Streptophyta</taxon>
        <taxon>Embryophyta</taxon>
        <taxon>Tracheophyta</taxon>
        <taxon>Spermatophyta</taxon>
        <taxon>Magnoliopsida</taxon>
        <taxon>eudicotyledons</taxon>
        <taxon>Gunneridae</taxon>
        <taxon>Pentapetalae</taxon>
        <taxon>asterids</taxon>
        <taxon>lamiids</taxon>
        <taxon>Lamiales</taxon>
        <taxon>Oleaceae</taxon>
        <taxon>Forsythieae</taxon>
        <taxon>Forsythia</taxon>
    </lineage>
</organism>
<sequence length="268" mass="30642">MFFQEPCKGPSERGSACLQCPVAEPCSSETTREADDASPVSVLEAPFTEDSSSESFERVSTELHELQKHLQLLKMESEAYAQVPALFSNQEEVAQQSQLDSEENQILRAESWEVSYFLDVLIASGFEVADPDMLGESWYTPECPLHPAVFDNLEKKYSEETTVSRSERRLLFDRINSSLLEFLQQHVDSFTLVLPKIIGVSSKWETHRVEDAIRKLLTGQELLVNMDLSDRTLYREMQWLEFKDEIDVIGNEIEKLLIDDMILDVLPI</sequence>
<evidence type="ECO:0000256" key="1">
    <source>
        <dbReference type="SAM" id="MobiDB-lite"/>
    </source>
</evidence>
<dbReference type="AlphaFoldDB" id="A0ABD1TA96"/>
<keyword evidence="4" id="KW-1185">Reference proteome</keyword>
<protein>
    <recommendedName>
        <fullName evidence="2">DUF4378 domain-containing protein</fullName>
    </recommendedName>
</protein>
<name>A0ABD1TA96_9LAMI</name>
<feature type="region of interest" description="Disordered" evidence="1">
    <location>
        <begin position="28"/>
        <end position="56"/>
    </location>
</feature>
<reference evidence="4" key="1">
    <citation type="submission" date="2024-07" db="EMBL/GenBank/DDBJ databases">
        <title>Two chromosome-level genome assemblies of Korean endemic species Abeliophyllum distichum and Forsythia ovata (Oleaceae).</title>
        <authorList>
            <person name="Jang H."/>
        </authorList>
    </citation>
    <scope>NUCLEOTIDE SEQUENCE [LARGE SCALE GENOMIC DNA]</scope>
</reference>
<evidence type="ECO:0000313" key="3">
    <source>
        <dbReference type="EMBL" id="KAL2509468.1"/>
    </source>
</evidence>
<dbReference type="EMBL" id="JBFOLJ010000009">
    <property type="protein sequence ID" value="KAL2509468.1"/>
    <property type="molecule type" value="Genomic_DNA"/>
</dbReference>
<dbReference type="PANTHER" id="PTHR46836">
    <property type="entry name" value="AFADIN"/>
    <property type="match status" value="1"/>
</dbReference>
<comment type="caution">
    <text evidence="3">The sequence shown here is derived from an EMBL/GenBank/DDBJ whole genome shotgun (WGS) entry which is preliminary data.</text>
</comment>
<evidence type="ECO:0000313" key="4">
    <source>
        <dbReference type="Proteomes" id="UP001604277"/>
    </source>
</evidence>
<dbReference type="Pfam" id="PF14309">
    <property type="entry name" value="DUF4378"/>
    <property type="match status" value="1"/>
</dbReference>
<feature type="domain" description="DUF4378" evidence="2">
    <location>
        <begin position="113"/>
        <end position="262"/>
    </location>
</feature>
<evidence type="ECO:0000259" key="2">
    <source>
        <dbReference type="Pfam" id="PF14309"/>
    </source>
</evidence>
<dbReference type="Proteomes" id="UP001604277">
    <property type="component" value="Unassembled WGS sequence"/>
</dbReference>
<accession>A0ABD1TA96</accession>
<dbReference type="PANTHER" id="PTHR46836:SF8">
    <property type="entry name" value="AFADIN"/>
    <property type="match status" value="1"/>
</dbReference>
<gene>
    <name evidence="3" type="ORF">Fot_33115</name>
</gene>
<proteinExistence type="predicted"/>